<keyword evidence="10" id="KW-1185">Reference proteome</keyword>
<feature type="domain" description="C2H2-type" evidence="8">
    <location>
        <begin position="596"/>
        <end position="624"/>
    </location>
</feature>
<accession>A0ABQ7QNN5</accession>
<comment type="caution">
    <text evidence="9">The sequence shown here is derived from an EMBL/GenBank/DDBJ whole genome shotgun (WGS) entry which is preliminary data.</text>
</comment>
<evidence type="ECO:0000256" key="1">
    <source>
        <dbReference type="ARBA" id="ARBA00004123"/>
    </source>
</evidence>
<evidence type="ECO:0000256" key="7">
    <source>
        <dbReference type="PROSITE-ProRule" id="PRU00042"/>
    </source>
</evidence>
<evidence type="ECO:0000256" key="3">
    <source>
        <dbReference type="ARBA" id="ARBA00022737"/>
    </source>
</evidence>
<sequence length="702" mass="82387">MNLIPLNPITKIKSECTASSVLSQMCFGCFSVDRNVESLFGELSNIFFSLLDDGCKIRNTMTIQMCWECKQIVKNIHTFKKKVNLVQRFLATYQYDENQAFTFPNALSKLSNTKTTDPILLTHNETTEDLLITKIKEEDIKEDIINIDVDFNLKYEDDWQNDDTEPLIKIRKKKSKAKLKYEVINSDIKVDRMASLFTKVPVSLSELEAVMAEERDTEIFRKWLVTCKDCLWRSSGEDSLENHKEKVHSKKNNFPCSVCKATLSSKAVLENHMKYHSTIRKCNICDHKCYNKSSMMDHFIAFHEKKYKCLKCGLCFHNTKLFYKHYKELHSKFICDYCGKARYTRRSIQRHILHNHGPTDCKLCRRRFKSSKTLEAHNRDLHRVPQPELSYCVECDKQFRHPRAFKRHLQASSAHRDACADKHNRSGRFPCPDCDKQYARKTYMMNHYRHVHLKQSRHYCRPCDKTNDVCHIETCMMNHYRHVHLKQSRHYCRPCDKYFLNRTRYIDHTRFSHEGLKPAKNKLCTMCGRGFSTNRILEKHMRTHTGERPFPCPHCDAKFTQKESMQSHVKHIHLKIKRNASNTTQIAKFLHGERPFPCPHCDAKFTQKESMQSHVKHIHLKIKRNATQFSVALALETSLCERAGCNSCSIETHTHSGERPFPCPHCDAKFTQKESMQSHVKHIHLKIKRNASNTTQIAKFLQ</sequence>
<keyword evidence="5" id="KW-0862">Zinc</keyword>
<dbReference type="SMART" id="SM00868">
    <property type="entry name" value="zf-AD"/>
    <property type="match status" value="1"/>
</dbReference>
<dbReference type="Gene3D" id="3.30.160.60">
    <property type="entry name" value="Classic Zinc Finger"/>
    <property type="match status" value="7"/>
</dbReference>
<keyword evidence="2" id="KW-0479">Metal-binding</keyword>
<dbReference type="InterPro" id="IPR036236">
    <property type="entry name" value="Znf_C2H2_sf"/>
</dbReference>
<evidence type="ECO:0000256" key="2">
    <source>
        <dbReference type="ARBA" id="ARBA00022723"/>
    </source>
</evidence>
<dbReference type="PROSITE" id="PS00028">
    <property type="entry name" value="ZINC_FINGER_C2H2_1"/>
    <property type="match status" value="9"/>
</dbReference>
<proteinExistence type="predicted"/>
<feature type="domain" description="C2H2-type" evidence="8">
    <location>
        <begin position="550"/>
        <end position="578"/>
    </location>
</feature>
<dbReference type="EMBL" id="JAHIBW010000011">
    <property type="protein sequence ID" value="KAG7306653.1"/>
    <property type="molecule type" value="Genomic_DNA"/>
</dbReference>
<gene>
    <name evidence="9" type="ORF">JYU34_008071</name>
</gene>
<feature type="domain" description="C2H2-type" evidence="8">
    <location>
        <begin position="254"/>
        <end position="281"/>
    </location>
</feature>
<feature type="domain" description="C2H2-type" evidence="8">
    <location>
        <begin position="359"/>
        <end position="387"/>
    </location>
</feature>
<feature type="domain" description="C2H2-type" evidence="8">
    <location>
        <begin position="490"/>
        <end position="518"/>
    </location>
</feature>
<keyword evidence="6" id="KW-0539">Nucleus</keyword>
<evidence type="ECO:0000313" key="10">
    <source>
        <dbReference type="Proteomes" id="UP000823941"/>
    </source>
</evidence>
<reference evidence="9 10" key="1">
    <citation type="submission" date="2021-06" db="EMBL/GenBank/DDBJ databases">
        <title>A haploid diamondback moth (Plutella xylostella L.) genome assembly resolves 31 chromosomes and identifies a diamide resistance mutation.</title>
        <authorList>
            <person name="Ward C.M."/>
            <person name="Perry K.D."/>
            <person name="Baker G."/>
            <person name="Powis K."/>
            <person name="Heckel D.G."/>
            <person name="Baxter S.W."/>
        </authorList>
    </citation>
    <scope>NUCLEOTIDE SEQUENCE [LARGE SCALE GENOMIC DNA]</scope>
    <source>
        <strain evidence="9 10">LV</strain>
        <tissue evidence="9">Single pupa</tissue>
    </source>
</reference>
<feature type="domain" description="C2H2-type" evidence="8">
    <location>
        <begin position="522"/>
        <end position="549"/>
    </location>
</feature>
<evidence type="ECO:0000256" key="5">
    <source>
        <dbReference type="ARBA" id="ARBA00022833"/>
    </source>
</evidence>
<keyword evidence="3" id="KW-0677">Repeat</keyword>
<keyword evidence="4 7" id="KW-0863">Zinc-finger</keyword>
<feature type="domain" description="C2H2-type" evidence="8">
    <location>
        <begin position="661"/>
        <end position="689"/>
    </location>
</feature>
<evidence type="ECO:0000256" key="4">
    <source>
        <dbReference type="ARBA" id="ARBA00022771"/>
    </source>
</evidence>
<evidence type="ECO:0000313" key="9">
    <source>
        <dbReference type="EMBL" id="KAG7306653.1"/>
    </source>
</evidence>
<dbReference type="PANTHER" id="PTHR24376:SF38">
    <property type="entry name" value="ZINC FINGER PROTEIN 445"/>
    <property type="match status" value="1"/>
</dbReference>
<dbReference type="PROSITE" id="PS50157">
    <property type="entry name" value="ZINC_FINGER_C2H2_2"/>
    <property type="match status" value="9"/>
</dbReference>
<dbReference type="InterPro" id="IPR013087">
    <property type="entry name" value="Znf_C2H2_type"/>
</dbReference>
<organism evidence="9 10">
    <name type="scientific">Plutella xylostella</name>
    <name type="common">Diamondback moth</name>
    <name type="synonym">Plutella maculipennis</name>
    <dbReference type="NCBI Taxonomy" id="51655"/>
    <lineage>
        <taxon>Eukaryota</taxon>
        <taxon>Metazoa</taxon>
        <taxon>Ecdysozoa</taxon>
        <taxon>Arthropoda</taxon>
        <taxon>Hexapoda</taxon>
        <taxon>Insecta</taxon>
        <taxon>Pterygota</taxon>
        <taxon>Neoptera</taxon>
        <taxon>Endopterygota</taxon>
        <taxon>Lepidoptera</taxon>
        <taxon>Glossata</taxon>
        <taxon>Ditrysia</taxon>
        <taxon>Yponomeutoidea</taxon>
        <taxon>Plutellidae</taxon>
        <taxon>Plutella</taxon>
    </lineage>
</organism>
<dbReference type="SUPFAM" id="SSF57667">
    <property type="entry name" value="beta-beta-alpha zinc fingers"/>
    <property type="match status" value="6"/>
</dbReference>
<dbReference type="Proteomes" id="UP000823941">
    <property type="component" value="Chromosome 11"/>
</dbReference>
<dbReference type="PANTHER" id="PTHR24376">
    <property type="entry name" value="ZINC FINGER PROTEIN"/>
    <property type="match status" value="1"/>
</dbReference>
<comment type="subcellular location">
    <subcellularLocation>
        <location evidence="1">Nucleus</location>
    </subcellularLocation>
</comment>
<name>A0ABQ7QNN5_PLUXY</name>
<feature type="domain" description="C2H2-type" evidence="8">
    <location>
        <begin position="429"/>
        <end position="457"/>
    </location>
</feature>
<evidence type="ECO:0000256" key="6">
    <source>
        <dbReference type="ARBA" id="ARBA00023242"/>
    </source>
</evidence>
<dbReference type="InterPro" id="IPR012934">
    <property type="entry name" value="Znf_AD"/>
</dbReference>
<dbReference type="SMART" id="SM00355">
    <property type="entry name" value="ZnF_C2H2"/>
    <property type="match status" value="13"/>
</dbReference>
<protein>
    <recommendedName>
        <fullName evidence="8">C2H2-type domain-containing protein</fullName>
    </recommendedName>
</protein>
<dbReference type="Pfam" id="PF00096">
    <property type="entry name" value="zf-C2H2"/>
    <property type="match status" value="5"/>
</dbReference>
<evidence type="ECO:0000259" key="8">
    <source>
        <dbReference type="PROSITE" id="PS50157"/>
    </source>
</evidence>
<dbReference type="Pfam" id="PF12874">
    <property type="entry name" value="zf-met"/>
    <property type="match status" value="2"/>
</dbReference>
<feature type="domain" description="C2H2-type" evidence="8">
    <location>
        <begin position="307"/>
        <end position="331"/>
    </location>
</feature>